<feature type="compositionally biased region" description="Basic and acidic residues" evidence="1">
    <location>
        <begin position="389"/>
        <end position="398"/>
    </location>
</feature>
<reference evidence="3 4" key="1">
    <citation type="journal article" date="2018" name="Cell">
        <title>The Chara Genome: Secondary Complexity and Implications for Plant Terrestrialization.</title>
        <authorList>
            <person name="Nishiyama T."/>
            <person name="Sakayama H."/>
            <person name="Vries J.D."/>
            <person name="Buschmann H."/>
            <person name="Saint-Marcoux D."/>
            <person name="Ullrich K.K."/>
            <person name="Haas F.B."/>
            <person name="Vanderstraeten L."/>
            <person name="Becker D."/>
            <person name="Lang D."/>
            <person name="Vosolsobe S."/>
            <person name="Rombauts S."/>
            <person name="Wilhelmsson P.K.I."/>
            <person name="Janitza P."/>
            <person name="Kern R."/>
            <person name="Heyl A."/>
            <person name="Rumpler F."/>
            <person name="Villalobos L.I.A.C."/>
            <person name="Clay J.M."/>
            <person name="Skokan R."/>
            <person name="Toyoda A."/>
            <person name="Suzuki Y."/>
            <person name="Kagoshima H."/>
            <person name="Schijlen E."/>
            <person name="Tajeshwar N."/>
            <person name="Catarino B."/>
            <person name="Hetherington A.J."/>
            <person name="Saltykova A."/>
            <person name="Bonnot C."/>
            <person name="Breuninger H."/>
            <person name="Symeonidi A."/>
            <person name="Radhakrishnan G.V."/>
            <person name="Van Nieuwerburgh F."/>
            <person name="Deforce D."/>
            <person name="Chang C."/>
            <person name="Karol K.G."/>
            <person name="Hedrich R."/>
            <person name="Ulvskov P."/>
            <person name="Glockner G."/>
            <person name="Delwiche C.F."/>
            <person name="Petrasek J."/>
            <person name="Van de Peer Y."/>
            <person name="Friml J."/>
            <person name="Beilby M."/>
            <person name="Dolan L."/>
            <person name="Kohara Y."/>
            <person name="Sugano S."/>
            <person name="Fujiyama A."/>
            <person name="Delaux P.-M."/>
            <person name="Quint M."/>
            <person name="TheiBen G."/>
            <person name="Hagemann M."/>
            <person name="Harholt J."/>
            <person name="Dunand C."/>
            <person name="Zachgo S."/>
            <person name="Langdale J."/>
            <person name="Maumus F."/>
            <person name="Straeten D.V.D."/>
            <person name="Gould S.B."/>
            <person name="Rensing S.A."/>
        </authorList>
    </citation>
    <scope>NUCLEOTIDE SEQUENCE [LARGE SCALE GENOMIC DNA]</scope>
    <source>
        <strain evidence="3 4">S276</strain>
    </source>
</reference>
<keyword evidence="4" id="KW-1185">Reference proteome</keyword>
<feature type="region of interest" description="Disordered" evidence="1">
    <location>
        <begin position="43"/>
        <end position="65"/>
    </location>
</feature>
<dbReference type="PANTHER" id="PTHR34357">
    <property type="entry name" value="F7A19.14 PROTEIN-RELATED"/>
    <property type="match status" value="1"/>
</dbReference>
<feature type="compositionally biased region" description="Basic and acidic residues" evidence="1">
    <location>
        <begin position="487"/>
        <end position="509"/>
    </location>
</feature>
<dbReference type="PROSITE" id="PS51808">
    <property type="entry name" value="CHCH"/>
    <property type="match status" value="1"/>
</dbReference>
<feature type="compositionally biased region" description="Basic and acidic residues" evidence="1">
    <location>
        <begin position="284"/>
        <end position="293"/>
    </location>
</feature>
<proteinExistence type="predicted"/>
<feature type="region of interest" description="Disordered" evidence="1">
    <location>
        <begin position="541"/>
        <end position="570"/>
    </location>
</feature>
<organism evidence="3 4">
    <name type="scientific">Chara braunii</name>
    <name type="common">Braun's stonewort</name>
    <dbReference type="NCBI Taxonomy" id="69332"/>
    <lineage>
        <taxon>Eukaryota</taxon>
        <taxon>Viridiplantae</taxon>
        <taxon>Streptophyta</taxon>
        <taxon>Charophyceae</taxon>
        <taxon>Charales</taxon>
        <taxon>Characeae</taxon>
        <taxon>Chara</taxon>
    </lineage>
</organism>
<comment type="caution">
    <text evidence="3">The sequence shown here is derived from an EMBL/GenBank/DDBJ whole genome shotgun (WGS) entry which is preliminary data.</text>
</comment>
<dbReference type="AlphaFoldDB" id="A0A388L7B3"/>
<accession>A0A388L7B3</accession>
<dbReference type="Gene3D" id="1.10.287.2900">
    <property type="match status" value="1"/>
</dbReference>
<dbReference type="PANTHER" id="PTHR34357:SF2">
    <property type="entry name" value="F26F24.3-RELATED"/>
    <property type="match status" value="1"/>
</dbReference>
<dbReference type="Proteomes" id="UP000265515">
    <property type="component" value="Unassembled WGS sequence"/>
</dbReference>
<dbReference type="Pfam" id="PF07802">
    <property type="entry name" value="GCK"/>
    <property type="match status" value="1"/>
</dbReference>
<feature type="region of interest" description="Disordered" evidence="1">
    <location>
        <begin position="112"/>
        <end position="320"/>
    </location>
</feature>
<feature type="compositionally biased region" description="Polar residues" evidence="1">
    <location>
        <begin position="149"/>
        <end position="169"/>
    </location>
</feature>
<feature type="compositionally biased region" description="Polar residues" evidence="1">
    <location>
        <begin position="266"/>
        <end position="282"/>
    </location>
</feature>
<evidence type="ECO:0000259" key="2">
    <source>
        <dbReference type="SMART" id="SM01227"/>
    </source>
</evidence>
<feature type="region of interest" description="Disordered" evidence="1">
    <location>
        <begin position="389"/>
        <end position="522"/>
    </location>
</feature>
<dbReference type="OrthoDB" id="2148418at2759"/>
<evidence type="ECO:0000313" key="3">
    <source>
        <dbReference type="EMBL" id="GBG78168.1"/>
    </source>
</evidence>
<protein>
    <recommendedName>
        <fullName evidence="2">GCK domain-containing protein</fullName>
    </recommendedName>
</protein>
<feature type="domain" description="GCK" evidence="2">
    <location>
        <begin position="323"/>
        <end position="396"/>
    </location>
</feature>
<dbReference type="InterPro" id="IPR012891">
    <property type="entry name" value="GCK_dom"/>
</dbReference>
<dbReference type="STRING" id="69332.A0A388L7B3"/>
<dbReference type="SMART" id="SM01227">
    <property type="entry name" value="GCK"/>
    <property type="match status" value="1"/>
</dbReference>
<dbReference type="Gramene" id="GBG78168">
    <property type="protein sequence ID" value="GBG78168"/>
    <property type="gene ID" value="CBR_g26201"/>
</dbReference>
<feature type="compositionally biased region" description="Basic and acidic residues" evidence="1">
    <location>
        <begin position="219"/>
        <end position="231"/>
    </location>
</feature>
<feature type="compositionally biased region" description="Low complexity" evidence="1">
    <location>
        <begin position="46"/>
        <end position="60"/>
    </location>
</feature>
<evidence type="ECO:0000313" key="4">
    <source>
        <dbReference type="Proteomes" id="UP000265515"/>
    </source>
</evidence>
<sequence length="570" mass="59890">MRTRGHVTCGCVLPVVATQRALPYGAAASRKSTTPRHLLLGKRNFSSEGSKSANNSSANEVPGHNRWLSTPRVALASAVLGAAGVAWISGRGGKEDTTSSPPKPSVEASIAAFPAEPLERTATTSSHDDDGESASSELPHTPTDDDGESASSELPHTPTESKSRLSVSSDVDETSAKEDEPVVATEPVATEPDANEEEEEGAKLTSTTDETPLPQGEGDNSRGESDAKGADANDQEELVVDVGSGEGVEGDEGSAKGSVKVDARSISEQSEGRNLSDGSDQIQGDDRTARSEEEALGESSGASEGKQSEETGSAQSKEEEEEEECGFCVFLKAGPCGTEFEEWQKCVDDTQKQGKDIVMECLEKTRVLKECMESHVEYYGEILALEKNDEAQEKDSSKQSEQSEVQDDDSSRQSEQSEQAGGRFSEEKAPSSAAEPEGKAGDEEGDDTIRKENKGGDAERDDKGAVGEGAGTEGASGGRAIEEETEKTEKLPEEADSDKDGESSAKGDGGDDTETGAGGMSTVRCVGDKCEFVRRRVLRKKSAVDASSIAANSSTDEGIGKVPVEEASKD</sequence>
<evidence type="ECO:0000256" key="1">
    <source>
        <dbReference type="SAM" id="MobiDB-lite"/>
    </source>
</evidence>
<feature type="compositionally biased region" description="Gly residues" evidence="1">
    <location>
        <begin position="466"/>
        <end position="477"/>
    </location>
</feature>
<feature type="compositionally biased region" description="Basic and acidic residues" evidence="1">
    <location>
        <begin position="436"/>
        <end position="465"/>
    </location>
</feature>
<gene>
    <name evidence="3" type="ORF">CBR_g26201</name>
</gene>
<dbReference type="EMBL" id="BFEA01000288">
    <property type="protein sequence ID" value="GBG78168.1"/>
    <property type="molecule type" value="Genomic_DNA"/>
</dbReference>
<name>A0A388L7B3_CHABU</name>